<sequence length="351" mass="37977">MGGKRWTAEEESIFWREIARSAPTGSAVKGKKGDKAQAQTSWRPLVKRMKRRMKEVYPNMEAMRKYTTFSCYEHYFQNYVQGKCSPNAGPYIAEYKVWLQRTQAGPAPRPSSKALATIKHNTRAAQRQKVARRLVALAPAAPHVGNATKMAPAAPMQPVSFNSSNVLITAPVTPDPDQISVTTTQGLSSESASPQEVHYSQFMPAYEGPAYPSSTGSSEEASMSYTQRMPAHTTTHGNGDFVFNGSMPNQPSASHNGLGYGGLMPAPHAHSHGNSNGLPIHFSDYLAAQFRHGNGGVGQAHSPYGYNRAGVYTSCNAYEARVGPELGLNSIDPALDRIAKQFPSSPSETGA</sequence>
<accession>A0AAN9TWN8</accession>
<gene>
    <name evidence="1" type="ORF">SLS53_009014</name>
</gene>
<proteinExistence type="predicted"/>
<keyword evidence="2" id="KW-1185">Reference proteome</keyword>
<dbReference type="EMBL" id="JAJSPL020000062">
    <property type="protein sequence ID" value="KAK7730395.1"/>
    <property type="molecule type" value="Genomic_DNA"/>
</dbReference>
<organism evidence="1 2">
    <name type="scientific">Cytospora paraplurivora</name>
    <dbReference type="NCBI Taxonomy" id="2898453"/>
    <lineage>
        <taxon>Eukaryota</taxon>
        <taxon>Fungi</taxon>
        <taxon>Dikarya</taxon>
        <taxon>Ascomycota</taxon>
        <taxon>Pezizomycotina</taxon>
        <taxon>Sordariomycetes</taxon>
        <taxon>Sordariomycetidae</taxon>
        <taxon>Diaporthales</taxon>
        <taxon>Cytosporaceae</taxon>
        <taxon>Cytospora</taxon>
    </lineage>
</organism>
<reference evidence="1 2" key="1">
    <citation type="journal article" date="2023" name="PLoS ONE">
        <title>Cytospora paraplurivora sp. nov. isolated from orchards with fruit tree decline syndrome in Ontario, Canada.</title>
        <authorList>
            <person name="Ilyukhin E."/>
            <person name="Nguyen H.D.T."/>
            <person name="Castle A.J."/>
            <person name="Ellouze W."/>
        </authorList>
    </citation>
    <scope>NUCLEOTIDE SEQUENCE [LARGE SCALE GENOMIC DNA]</scope>
    <source>
        <strain evidence="1 2">FDS-564</strain>
    </source>
</reference>
<evidence type="ECO:0000313" key="2">
    <source>
        <dbReference type="Proteomes" id="UP001320245"/>
    </source>
</evidence>
<evidence type="ECO:0000313" key="1">
    <source>
        <dbReference type="EMBL" id="KAK7730395.1"/>
    </source>
</evidence>
<dbReference type="AlphaFoldDB" id="A0AAN9TWN8"/>
<comment type="caution">
    <text evidence="1">The sequence shown here is derived from an EMBL/GenBank/DDBJ whole genome shotgun (WGS) entry which is preliminary data.</text>
</comment>
<name>A0AAN9TWN8_9PEZI</name>
<dbReference type="Proteomes" id="UP001320245">
    <property type="component" value="Unassembled WGS sequence"/>
</dbReference>
<protein>
    <submittedName>
        <fullName evidence="1">Uncharacterized protein</fullName>
    </submittedName>
</protein>